<dbReference type="GO" id="GO:0000062">
    <property type="term" value="F:fatty-acyl-CoA binding"/>
    <property type="evidence" value="ECO:0007669"/>
    <property type="project" value="InterPro"/>
</dbReference>
<gene>
    <name evidence="4" type="primary">ACBD7</name>
</gene>
<feature type="domain" description="ACB" evidence="3">
    <location>
        <begin position="146"/>
        <end position="231"/>
    </location>
</feature>
<dbReference type="SUPFAM" id="SSF47027">
    <property type="entry name" value="Acyl-CoA binding protein"/>
    <property type="match status" value="1"/>
</dbReference>
<dbReference type="CDD" id="cd00435">
    <property type="entry name" value="ACBP"/>
    <property type="match status" value="1"/>
</dbReference>
<dbReference type="Proteomes" id="UP000472275">
    <property type="component" value="Chromosome 3"/>
</dbReference>
<accession>A0A663E1Q3</accession>
<evidence type="ECO:0000313" key="5">
    <source>
        <dbReference type="Proteomes" id="UP000472275"/>
    </source>
</evidence>
<dbReference type="InterPro" id="IPR014352">
    <property type="entry name" value="FERM/acyl-CoA-bd_prot_sf"/>
</dbReference>
<reference evidence="4" key="1">
    <citation type="submission" date="2025-08" db="UniProtKB">
        <authorList>
            <consortium name="Ensembl"/>
        </authorList>
    </citation>
    <scope>IDENTIFICATION</scope>
</reference>
<proteinExistence type="predicted"/>
<reference evidence="4" key="2">
    <citation type="submission" date="2025-09" db="UniProtKB">
        <authorList>
            <consortium name="Ensembl"/>
        </authorList>
    </citation>
    <scope>IDENTIFICATION</scope>
</reference>
<dbReference type="PANTHER" id="PTHR23310:SF51">
    <property type="entry name" value="ACYL-COA-BINDING DOMAIN-CONTAINING PROTEIN 7"/>
    <property type="match status" value="1"/>
</dbReference>
<dbReference type="PANTHER" id="PTHR23310">
    <property type="entry name" value="ACYL-COA-BINDING PROTEIN, ACBP"/>
    <property type="match status" value="1"/>
</dbReference>
<dbReference type="AlphaFoldDB" id="A0A663E1Q3"/>
<evidence type="ECO:0000256" key="2">
    <source>
        <dbReference type="SAM" id="MobiDB-lite"/>
    </source>
</evidence>
<dbReference type="Ensembl" id="ENSACCT00020006160.1">
    <property type="protein sequence ID" value="ENSACCP00020005909.1"/>
    <property type="gene ID" value="ENSACCG00020004051.1"/>
</dbReference>
<protein>
    <submittedName>
        <fullName evidence="4">Acyl-CoA binding domain containing 7</fullName>
    </submittedName>
</protein>
<keyword evidence="5" id="KW-1185">Reference proteome</keyword>
<feature type="region of interest" description="Disordered" evidence="2">
    <location>
        <begin position="99"/>
        <end position="138"/>
    </location>
</feature>
<dbReference type="InterPro" id="IPR000582">
    <property type="entry name" value="Acyl-CoA-binding_protein"/>
</dbReference>
<dbReference type="InParanoid" id="A0A663E1Q3"/>
<evidence type="ECO:0000313" key="4">
    <source>
        <dbReference type="Ensembl" id="ENSACCP00020005909.1"/>
    </source>
</evidence>
<dbReference type="PROSITE" id="PS00880">
    <property type="entry name" value="ACB_1"/>
    <property type="match status" value="1"/>
</dbReference>
<dbReference type="GO" id="GO:0006631">
    <property type="term" value="P:fatty acid metabolic process"/>
    <property type="evidence" value="ECO:0007669"/>
    <property type="project" value="TreeGrafter"/>
</dbReference>
<sequence length="231" mass="25383">MRGPRQGWAWAQAGAVAEGTAAITGLAAVQITQEIPFSNKWLGNLAASLLSGWWPNPRRYGDELSCPRSARSCPRRSREARPHVLPWRGFAAAGELRSLVPSPTPSVEHGPHCHARATGAERQKRRVPGGEGARPFLGHPHSIMTLQDDFDGAAEDVKKLKTRPTDDELKELYGFYKQATVGDINIECPGMLDLKGKAKWEAWNLKKGLSKEDAMNAYISKAKAMVEKYGI</sequence>
<keyword evidence="1" id="KW-0446">Lipid-binding</keyword>
<dbReference type="GeneTree" id="ENSGT00940000161184"/>
<dbReference type="Pfam" id="PF00887">
    <property type="entry name" value="ACBP"/>
    <property type="match status" value="1"/>
</dbReference>
<dbReference type="PROSITE" id="PS51228">
    <property type="entry name" value="ACB_2"/>
    <property type="match status" value="1"/>
</dbReference>
<dbReference type="InterPro" id="IPR035984">
    <property type="entry name" value="Acyl-CoA-binding_sf"/>
</dbReference>
<name>A0A663E1Q3_AQUCH</name>
<dbReference type="Gene3D" id="1.20.80.10">
    <property type="match status" value="1"/>
</dbReference>
<evidence type="ECO:0000256" key="1">
    <source>
        <dbReference type="ARBA" id="ARBA00023121"/>
    </source>
</evidence>
<organism evidence="4 5">
    <name type="scientific">Aquila chrysaetos chrysaetos</name>
    <dbReference type="NCBI Taxonomy" id="223781"/>
    <lineage>
        <taxon>Eukaryota</taxon>
        <taxon>Metazoa</taxon>
        <taxon>Chordata</taxon>
        <taxon>Craniata</taxon>
        <taxon>Vertebrata</taxon>
        <taxon>Euteleostomi</taxon>
        <taxon>Archelosauria</taxon>
        <taxon>Archosauria</taxon>
        <taxon>Dinosauria</taxon>
        <taxon>Saurischia</taxon>
        <taxon>Theropoda</taxon>
        <taxon>Coelurosauria</taxon>
        <taxon>Aves</taxon>
        <taxon>Neognathae</taxon>
        <taxon>Neoaves</taxon>
        <taxon>Telluraves</taxon>
        <taxon>Accipitrimorphae</taxon>
        <taxon>Accipitriformes</taxon>
        <taxon>Accipitridae</taxon>
        <taxon>Accipitrinae</taxon>
        <taxon>Aquila</taxon>
    </lineage>
</organism>
<dbReference type="PRINTS" id="PR00689">
    <property type="entry name" value="ACOABINDINGP"/>
</dbReference>
<dbReference type="InterPro" id="IPR022408">
    <property type="entry name" value="Acyl-CoA-binding_prot_CS"/>
</dbReference>
<evidence type="ECO:0000259" key="3">
    <source>
        <dbReference type="PROSITE" id="PS51228"/>
    </source>
</evidence>